<gene>
    <name evidence="1" type="ordered locus">Bmur_1269</name>
</gene>
<dbReference type="OrthoDB" id="306819at2"/>
<dbReference type="EMBL" id="CP001959">
    <property type="protein sequence ID" value="ADG71361.1"/>
    <property type="molecule type" value="Genomic_DNA"/>
</dbReference>
<protein>
    <recommendedName>
        <fullName evidence="3">Lipoprotein</fullName>
    </recommendedName>
</protein>
<dbReference type="RefSeq" id="WP_013113784.1">
    <property type="nucleotide sequence ID" value="NC_014150.1"/>
</dbReference>
<dbReference type="Proteomes" id="UP000001915">
    <property type="component" value="Chromosome"/>
</dbReference>
<name>D5U9I8_BRAM5</name>
<accession>D5U9I8</accession>
<proteinExistence type="predicted"/>
<dbReference type="HOGENOM" id="CLU_1192943_0_0_12"/>
<reference evidence="1 2" key="1">
    <citation type="journal article" date="2010" name="Stand. Genomic Sci.">
        <title>Complete genome sequence of Brachyspira murdochii type strain (56-150).</title>
        <authorList>
            <person name="Pati A."/>
            <person name="Sikorski J."/>
            <person name="Gronow S."/>
            <person name="Munk C."/>
            <person name="Lapidus A."/>
            <person name="Copeland A."/>
            <person name="Glavina Del Tio T."/>
            <person name="Nolan M."/>
            <person name="Lucas S."/>
            <person name="Chen F."/>
            <person name="Tice H."/>
            <person name="Cheng J.F."/>
            <person name="Han C."/>
            <person name="Detter J.C."/>
            <person name="Bruce D."/>
            <person name="Tapia R."/>
            <person name="Goodwin L."/>
            <person name="Pitluck S."/>
            <person name="Liolios K."/>
            <person name="Ivanova N."/>
            <person name="Mavromatis K."/>
            <person name="Mikhailova N."/>
            <person name="Chen A."/>
            <person name="Palaniappan K."/>
            <person name="Land M."/>
            <person name="Hauser L."/>
            <person name="Chang Y.J."/>
            <person name="Jeffries C.D."/>
            <person name="Spring S."/>
            <person name="Rohde M."/>
            <person name="Goker M."/>
            <person name="Bristow J."/>
            <person name="Eisen J.A."/>
            <person name="Markowitz V."/>
            <person name="Hugenholtz P."/>
            <person name="Kyrpides N.C."/>
            <person name="Klenk H.P."/>
        </authorList>
    </citation>
    <scope>NUCLEOTIDE SEQUENCE [LARGE SCALE GENOMIC DNA]</scope>
    <source>
        <strain evidence="2">ATCC 51284 / DSM 12563 / 56-150</strain>
    </source>
</reference>
<dbReference type="KEGG" id="brm:Bmur_1269"/>
<evidence type="ECO:0000313" key="2">
    <source>
        <dbReference type="Proteomes" id="UP000001915"/>
    </source>
</evidence>
<evidence type="ECO:0000313" key="1">
    <source>
        <dbReference type="EMBL" id="ADG71361.1"/>
    </source>
</evidence>
<dbReference type="STRING" id="526224.Bmur_1269"/>
<organism evidence="1 2">
    <name type="scientific">Brachyspira murdochii (strain ATCC 51284 / DSM 12563 / 56-150)</name>
    <name type="common">Serpulina murdochii</name>
    <dbReference type="NCBI Taxonomy" id="526224"/>
    <lineage>
        <taxon>Bacteria</taxon>
        <taxon>Pseudomonadati</taxon>
        <taxon>Spirochaetota</taxon>
        <taxon>Spirochaetia</taxon>
        <taxon>Brachyspirales</taxon>
        <taxon>Brachyspiraceae</taxon>
        <taxon>Brachyspira</taxon>
    </lineage>
</organism>
<evidence type="ECO:0008006" key="3">
    <source>
        <dbReference type="Google" id="ProtNLM"/>
    </source>
</evidence>
<dbReference type="AlphaFoldDB" id="D5U9I8"/>
<sequence length="236" mass="27559">MKYIKHSIVFFIFFIFFLSCLSCSNLTTGIKSKLKLKDRAGRYSLNVNFEEDIKLDFIIFDTGNINFIGSRNNIANNLGTYFLGDPESTNKTFSFDIKETINGVEPNTYFIDFLYFTLRYSGNEVYFQKKSDSTNIKISERIGVYYNKDKSYNVTVTSDRISWSYFPDAYIDITNPYTEDAVFTKTESFTNESGTVYNFTLKVVFTDNALKLTFNITDTSYSQYNKQDEEYRISWE</sequence>
<dbReference type="PROSITE" id="PS51257">
    <property type="entry name" value="PROKAR_LIPOPROTEIN"/>
    <property type="match status" value="1"/>
</dbReference>